<dbReference type="InterPro" id="IPR007345">
    <property type="entry name" value="Polysacch_pyruvyl_Trfase"/>
</dbReference>
<dbReference type="Proteomes" id="UP000002817">
    <property type="component" value="Unassembled WGS sequence"/>
</dbReference>
<evidence type="ECO:0000313" key="5">
    <source>
        <dbReference type="Proteomes" id="UP000003515"/>
    </source>
</evidence>
<dbReference type="RefSeq" id="WP_004410762.1">
    <property type="nucleotide sequence ID" value="NZ_ACZV01000003.1"/>
</dbReference>
<dbReference type="EMBL" id="AFWH01000014">
    <property type="protein sequence ID" value="EGU52109.1"/>
    <property type="molecule type" value="Genomic_DNA"/>
</dbReference>
<dbReference type="AlphaFoldDB" id="C9QDE7"/>
<dbReference type="PATRIC" id="fig|675816.5.peg.1075"/>
<dbReference type="STRING" id="675816.VIA_000512"/>
<evidence type="ECO:0000313" key="2">
    <source>
        <dbReference type="EMBL" id="EEX95049.1"/>
    </source>
</evidence>
<dbReference type="Proteomes" id="UP000003515">
    <property type="component" value="Unassembled WGS sequence"/>
</dbReference>
<keyword evidence="5" id="KW-1185">Reference proteome</keyword>
<dbReference type="EMBL" id="ACZV01000003">
    <property type="protein sequence ID" value="EEX95049.1"/>
    <property type="molecule type" value="Genomic_DNA"/>
</dbReference>
<dbReference type="eggNOG" id="COG2327">
    <property type="taxonomic scope" value="Bacteria"/>
</dbReference>
<accession>C9QDE7</accession>
<evidence type="ECO:0000259" key="1">
    <source>
        <dbReference type="Pfam" id="PF04230"/>
    </source>
</evidence>
<feature type="domain" description="Polysaccharide pyruvyl transferase" evidence="1">
    <location>
        <begin position="21"/>
        <end position="274"/>
    </location>
</feature>
<gene>
    <name evidence="2" type="ORF">VIA_000512</name>
    <name evidence="3" type="ORF">VIOR3934_06389</name>
</gene>
<evidence type="ECO:0000313" key="3">
    <source>
        <dbReference type="EMBL" id="EGU52109.1"/>
    </source>
</evidence>
<reference evidence="2 5" key="1">
    <citation type="submission" date="2009-10" db="EMBL/GenBank/DDBJ databases">
        <authorList>
            <consortium name="Los Alamos National Laboratory (LANL)"/>
            <consortium name="National Microbial Pathogen Data Resource (NMPDR)"/>
            <person name="Munk A.C."/>
            <person name="Chertkov O."/>
            <person name="Tapia R."/>
            <person name="Green L."/>
            <person name="Rogers Y."/>
            <person name="Detter J.C."/>
            <person name="Bruce D."/>
            <person name="Brettin T.S."/>
            <person name="Colwell R.R."/>
            <person name="Huq A."/>
            <person name="Grim C.J."/>
            <person name="Hasan N.A."/>
            <person name="Bartels D."/>
            <person name="Vonstein V."/>
        </authorList>
    </citation>
    <scope>NUCLEOTIDE SEQUENCE [LARGE SCALE GENOMIC DNA]</scope>
    <source>
        <strain evidence="2 5">CIP 102891</strain>
    </source>
</reference>
<dbReference type="Pfam" id="PF04230">
    <property type="entry name" value="PS_pyruv_trans"/>
    <property type="match status" value="1"/>
</dbReference>
<sequence length="330" mass="37496">MGFNTLGIKLGVLNTSIVSTNLGDEVIMNSAQQELVELFPLAQKVQFPTHERLTRVGFKRQREVSVNFLCGTNCLNSHMLFKRQWNVGFVNTFLMAPTVALGVGWGSYEGDPDIYTRSLLKRMLSDSHLHSVRDSYTESKLRACGIGNVINTGCPTLWRLTPSSLSLISSKKGKDVVFTLTDYRPNREADAVMISVLQHLYRKVYFWIQGSKDFEYYQLLPIEHSVIEVISPSIDSITQLFSLNPELDYVGTRLHGGVLALQHHKRSIIIGVDNRAKEKQKDFGLPVIFRPEVATELDNYKRALIDRVEMPLEVSLRIPFENISTWKSQF</sequence>
<organism evidence="3 4">
    <name type="scientific">Vibrio orientalis CIP 102891 = ATCC 33934</name>
    <dbReference type="NCBI Taxonomy" id="675816"/>
    <lineage>
        <taxon>Bacteria</taxon>
        <taxon>Pseudomonadati</taxon>
        <taxon>Pseudomonadota</taxon>
        <taxon>Gammaproteobacteria</taxon>
        <taxon>Vibrionales</taxon>
        <taxon>Vibrionaceae</taxon>
        <taxon>Vibrio</taxon>
        <taxon>Vibrio oreintalis group</taxon>
    </lineage>
</organism>
<dbReference type="OrthoDB" id="9802987at2"/>
<name>C9QDE7_VIBOR</name>
<reference evidence="3 4" key="3">
    <citation type="journal article" date="2012" name="Int. J. Syst. Evol. Microbiol.">
        <title>Vibrio caribbeanicus sp. nov., isolated from the marine sponge Scleritoderma cyanea.</title>
        <authorList>
            <person name="Hoffmann M."/>
            <person name="Monday S.R."/>
            <person name="Allard M.W."/>
            <person name="Strain E.A."/>
            <person name="Whittaker P."/>
            <person name="Naum M."/>
            <person name="McCarthy P.J."/>
            <person name="Lopez J.V."/>
            <person name="Fischer M."/>
            <person name="Brown E.W."/>
        </authorList>
    </citation>
    <scope>NUCLEOTIDE SEQUENCE [LARGE SCALE GENOMIC DNA]</scope>
    <source>
        <strain evidence="3">CIP 102891</strain>
        <strain evidence="4">CIP 102891 / ATCC 33934</strain>
    </source>
</reference>
<reference evidence="3" key="2">
    <citation type="submission" date="2011-08" db="EMBL/GenBank/DDBJ databases">
        <authorList>
            <person name="Hoffman M."/>
            <person name="Strain E.A."/>
            <person name="Brown E."/>
            <person name="Allard M.W."/>
        </authorList>
    </citation>
    <scope>NUCLEOTIDE SEQUENCE</scope>
    <source>
        <strain evidence="3">CIP 102891</strain>
    </source>
</reference>
<protein>
    <submittedName>
        <fullName evidence="2 3">Wzm</fullName>
    </submittedName>
</protein>
<proteinExistence type="predicted"/>
<evidence type="ECO:0000313" key="4">
    <source>
        <dbReference type="Proteomes" id="UP000002817"/>
    </source>
</evidence>
<comment type="caution">
    <text evidence="3">The sequence shown here is derived from an EMBL/GenBank/DDBJ whole genome shotgun (WGS) entry which is preliminary data.</text>
</comment>